<reference evidence="3" key="1">
    <citation type="journal article" date="2017" name="Front. Plant Sci.">
        <title>Climate Clever Clovers: New Paradigm to Reduce the Environmental Footprint of Ruminants by Breeding Low Methanogenic Forages Utilizing Haplotype Variation.</title>
        <authorList>
            <person name="Kaur P."/>
            <person name="Appels R."/>
            <person name="Bayer P.E."/>
            <person name="Keeble-Gagnere G."/>
            <person name="Wang J."/>
            <person name="Hirakawa H."/>
            <person name="Shirasawa K."/>
            <person name="Vercoe P."/>
            <person name="Stefanova K."/>
            <person name="Durmic Z."/>
            <person name="Nichols P."/>
            <person name="Revell C."/>
            <person name="Isobe S.N."/>
            <person name="Edwards D."/>
            <person name="Erskine W."/>
        </authorList>
    </citation>
    <scope>NUCLEOTIDE SEQUENCE [LARGE SCALE GENOMIC DNA]</scope>
    <source>
        <strain evidence="3">cv. Daliak</strain>
    </source>
</reference>
<feature type="transmembrane region" description="Helical" evidence="1">
    <location>
        <begin position="33"/>
        <end position="52"/>
    </location>
</feature>
<dbReference type="EMBL" id="DF973936">
    <property type="protein sequence ID" value="GAU42734.1"/>
    <property type="molecule type" value="Genomic_DNA"/>
</dbReference>
<sequence>MLYCRGVSVPMHVLYAEDILIFCKRSIKNVCRVIHMAYSFGMLLYIVTYPFIDDILADIVPTFNMSDQLVWTSSKSGDLSAKEAFLHLYPPQQTLLRSSLV</sequence>
<evidence type="ECO:0000313" key="2">
    <source>
        <dbReference type="EMBL" id="GAU42734.1"/>
    </source>
</evidence>
<organism evidence="2 3">
    <name type="scientific">Trifolium subterraneum</name>
    <name type="common">Subterranean clover</name>
    <dbReference type="NCBI Taxonomy" id="3900"/>
    <lineage>
        <taxon>Eukaryota</taxon>
        <taxon>Viridiplantae</taxon>
        <taxon>Streptophyta</taxon>
        <taxon>Embryophyta</taxon>
        <taxon>Tracheophyta</taxon>
        <taxon>Spermatophyta</taxon>
        <taxon>Magnoliopsida</taxon>
        <taxon>eudicotyledons</taxon>
        <taxon>Gunneridae</taxon>
        <taxon>Pentapetalae</taxon>
        <taxon>rosids</taxon>
        <taxon>fabids</taxon>
        <taxon>Fabales</taxon>
        <taxon>Fabaceae</taxon>
        <taxon>Papilionoideae</taxon>
        <taxon>50 kb inversion clade</taxon>
        <taxon>NPAAA clade</taxon>
        <taxon>Hologalegina</taxon>
        <taxon>IRL clade</taxon>
        <taxon>Trifolieae</taxon>
        <taxon>Trifolium</taxon>
    </lineage>
</organism>
<protein>
    <recommendedName>
        <fullName evidence="4">Reverse transcriptase domain-containing protein</fullName>
    </recommendedName>
</protein>
<keyword evidence="1" id="KW-0472">Membrane</keyword>
<accession>A0A2Z6NDN9</accession>
<keyword evidence="3" id="KW-1185">Reference proteome</keyword>
<evidence type="ECO:0000313" key="3">
    <source>
        <dbReference type="Proteomes" id="UP000242715"/>
    </source>
</evidence>
<keyword evidence="1" id="KW-1133">Transmembrane helix</keyword>
<name>A0A2Z6NDN9_TRISU</name>
<gene>
    <name evidence="2" type="ORF">TSUD_287900</name>
</gene>
<evidence type="ECO:0008006" key="4">
    <source>
        <dbReference type="Google" id="ProtNLM"/>
    </source>
</evidence>
<dbReference type="OrthoDB" id="1194645at2759"/>
<evidence type="ECO:0000256" key="1">
    <source>
        <dbReference type="SAM" id="Phobius"/>
    </source>
</evidence>
<keyword evidence="1" id="KW-0812">Transmembrane</keyword>
<dbReference type="Proteomes" id="UP000242715">
    <property type="component" value="Unassembled WGS sequence"/>
</dbReference>
<dbReference type="AlphaFoldDB" id="A0A2Z6NDN9"/>
<proteinExistence type="predicted"/>